<reference evidence="1 2" key="2">
    <citation type="submission" date="2018-03" db="EMBL/GenBank/DDBJ databases">
        <title>Draft genome of Pseudomonas putida strain KH-18-2.</title>
        <authorList>
            <person name="Yoshizawa S."/>
            <person name="Khan N.H."/>
            <person name="Nishimura M."/>
            <person name="Chiura H.X."/>
            <person name="Ogura Y."/>
            <person name="Hayashi T."/>
            <person name="Kogure K."/>
        </authorList>
    </citation>
    <scope>NUCLEOTIDE SEQUENCE [LARGE SCALE GENOMIC DNA]</scope>
    <source>
        <strain evidence="1 2">KH-18-2</strain>
    </source>
</reference>
<reference evidence="1 2" key="1">
    <citation type="submission" date="2016-08" db="EMBL/GenBank/DDBJ databases">
        <authorList>
            <person name="Seilhamer J.J."/>
        </authorList>
    </citation>
    <scope>NUCLEOTIDE SEQUENCE [LARGE SCALE GENOMIC DNA]</scope>
    <source>
        <strain evidence="1 2">KH-18-2</strain>
    </source>
</reference>
<dbReference type="RefSeq" id="WP_103470077.1">
    <property type="nucleotide sequence ID" value="NZ_MING01000083.1"/>
</dbReference>
<dbReference type="AlphaFoldDB" id="A0A2S3WQG6"/>
<dbReference type="Proteomes" id="UP000237378">
    <property type="component" value="Unassembled WGS sequence"/>
</dbReference>
<comment type="caution">
    <text evidence="1">The sequence shown here is derived from an EMBL/GenBank/DDBJ whole genome shotgun (WGS) entry which is preliminary data.</text>
</comment>
<evidence type="ECO:0008006" key="3">
    <source>
        <dbReference type="Google" id="ProtNLM"/>
    </source>
</evidence>
<dbReference type="EMBL" id="MING01000083">
    <property type="protein sequence ID" value="POG03667.1"/>
    <property type="molecule type" value="Genomic_DNA"/>
</dbReference>
<sequence length="183" mass="21059">MELELLRAYQQASRESAVEELAERAPPYNPALLTLREIDAEAIDQYEGWLTRYNFGWERVLVWKNRPAHHKAIDVAIWYDGILAGMCWASPRDSHDKIFVMYIERNPDNTMLTRGYIAPLGLSAVRNYGVLMELDYVVIEDPNPDARAAYQREHFTQLPGIGLAYDLTQDYDGDNPEVAQDDH</sequence>
<evidence type="ECO:0000313" key="1">
    <source>
        <dbReference type="EMBL" id="POG03667.1"/>
    </source>
</evidence>
<evidence type="ECO:0000313" key="2">
    <source>
        <dbReference type="Proteomes" id="UP000237378"/>
    </source>
</evidence>
<protein>
    <recommendedName>
        <fullName evidence="3">N-acetyltransferase domain-containing protein</fullName>
    </recommendedName>
</protein>
<gene>
    <name evidence="1" type="ORF">BGP82_20605</name>
</gene>
<proteinExistence type="predicted"/>
<organism evidence="1 2">
    <name type="scientific">Pseudomonas putida</name>
    <name type="common">Arthrobacter siderocapsulatus</name>
    <dbReference type="NCBI Taxonomy" id="303"/>
    <lineage>
        <taxon>Bacteria</taxon>
        <taxon>Pseudomonadati</taxon>
        <taxon>Pseudomonadota</taxon>
        <taxon>Gammaproteobacteria</taxon>
        <taxon>Pseudomonadales</taxon>
        <taxon>Pseudomonadaceae</taxon>
        <taxon>Pseudomonas</taxon>
    </lineage>
</organism>
<name>A0A2S3WQG6_PSEPU</name>
<accession>A0A2S3WQG6</accession>